<reference evidence="7" key="1">
    <citation type="submission" date="2020-08" db="EMBL/GenBank/DDBJ databases">
        <title>Genome public.</title>
        <authorList>
            <person name="Liu C."/>
            <person name="Sun Q."/>
        </authorList>
    </citation>
    <scope>NUCLEOTIDE SEQUENCE</scope>
    <source>
        <strain evidence="7">NSJ-40</strain>
    </source>
</reference>
<gene>
    <name evidence="7" type="ORF">IAG03_01125</name>
</gene>
<keyword evidence="5 6" id="KW-0472">Membrane</keyword>
<name>A0A926HQD4_9FIRM</name>
<keyword evidence="2" id="KW-1003">Cell membrane</keyword>
<keyword evidence="8" id="KW-1185">Reference proteome</keyword>
<feature type="transmembrane region" description="Helical" evidence="6">
    <location>
        <begin position="186"/>
        <end position="203"/>
    </location>
</feature>
<comment type="subcellular location">
    <subcellularLocation>
        <location evidence="1">Cell membrane</location>
        <topology evidence="1">Multi-pass membrane protein</topology>
    </subcellularLocation>
</comment>
<evidence type="ECO:0000256" key="4">
    <source>
        <dbReference type="ARBA" id="ARBA00022989"/>
    </source>
</evidence>
<dbReference type="Proteomes" id="UP000651482">
    <property type="component" value="Unassembled WGS sequence"/>
</dbReference>
<dbReference type="GO" id="GO:0005886">
    <property type="term" value="C:plasma membrane"/>
    <property type="evidence" value="ECO:0007669"/>
    <property type="project" value="UniProtKB-SubCell"/>
</dbReference>
<evidence type="ECO:0000256" key="3">
    <source>
        <dbReference type="ARBA" id="ARBA00022692"/>
    </source>
</evidence>
<dbReference type="RefSeq" id="WP_249317833.1">
    <property type="nucleotide sequence ID" value="NZ_JACRSN010000001.1"/>
</dbReference>
<feature type="transmembrane region" description="Helical" evidence="6">
    <location>
        <begin position="139"/>
        <end position="166"/>
    </location>
</feature>
<keyword evidence="4 6" id="KW-1133">Transmembrane helix</keyword>
<dbReference type="PIRSF" id="PIRSF035875">
    <property type="entry name" value="RNase_BN"/>
    <property type="match status" value="1"/>
</dbReference>
<evidence type="ECO:0000313" key="7">
    <source>
        <dbReference type="EMBL" id="MBC8532624.1"/>
    </source>
</evidence>
<evidence type="ECO:0000313" key="8">
    <source>
        <dbReference type="Proteomes" id="UP000651482"/>
    </source>
</evidence>
<protein>
    <submittedName>
        <fullName evidence="7">YihY/virulence factor BrkB family protein</fullName>
    </submittedName>
</protein>
<sequence>MYRKVRSFYRKNRFIIQKWADRIYEDSVPVYAAQATFYIIIASIPFLMLLTTLVRFFIPITRADLTAAAVAFFPDSFESFITQVIGELYIKSPASIISVAAVTALWSASRGIAAVRCGLNRVYHVEGSRNYVKSRGMSLVYTLIFVVLIIFCLAILVFGNSILSVISGKFPAVGRIVGGFLQVKSLISIVLLSLFFTSLYTFLPAHKVTFRGQIPGAMVAAIGWTLFSYFYGIYIENYSNYSYIYGSLAAIVLLMLWMYFCLILILIGAEVNEFVDEHVIRAEKEPSRRKIRRRLRKKDVR</sequence>
<dbReference type="PANTHER" id="PTHR30213">
    <property type="entry name" value="INNER MEMBRANE PROTEIN YHJD"/>
    <property type="match status" value="1"/>
</dbReference>
<organism evidence="7 8">
    <name type="scientific">Yeguia hominis</name>
    <dbReference type="NCBI Taxonomy" id="2763662"/>
    <lineage>
        <taxon>Bacteria</taxon>
        <taxon>Bacillati</taxon>
        <taxon>Bacillota</taxon>
        <taxon>Clostridia</taxon>
        <taxon>Eubacteriales</taxon>
        <taxon>Yeguiaceae</taxon>
        <taxon>Yeguia</taxon>
    </lineage>
</organism>
<dbReference type="PANTHER" id="PTHR30213:SF0">
    <property type="entry name" value="UPF0761 MEMBRANE PROTEIN YIHY"/>
    <property type="match status" value="1"/>
</dbReference>
<accession>A0A926HQD4</accession>
<proteinExistence type="predicted"/>
<dbReference type="AlphaFoldDB" id="A0A926HQD4"/>
<feature type="transmembrane region" description="Helical" evidence="6">
    <location>
        <begin position="215"/>
        <end position="235"/>
    </location>
</feature>
<evidence type="ECO:0000256" key="2">
    <source>
        <dbReference type="ARBA" id="ARBA00022475"/>
    </source>
</evidence>
<dbReference type="Pfam" id="PF03631">
    <property type="entry name" value="Virul_fac_BrkB"/>
    <property type="match status" value="1"/>
</dbReference>
<comment type="caution">
    <text evidence="7">The sequence shown here is derived from an EMBL/GenBank/DDBJ whole genome shotgun (WGS) entry which is preliminary data.</text>
</comment>
<dbReference type="EMBL" id="JACRSN010000001">
    <property type="protein sequence ID" value="MBC8532624.1"/>
    <property type="molecule type" value="Genomic_DNA"/>
</dbReference>
<keyword evidence="3 6" id="KW-0812">Transmembrane</keyword>
<evidence type="ECO:0000256" key="6">
    <source>
        <dbReference type="SAM" id="Phobius"/>
    </source>
</evidence>
<feature type="transmembrane region" description="Helical" evidence="6">
    <location>
        <begin position="35"/>
        <end position="58"/>
    </location>
</feature>
<dbReference type="NCBIfam" id="TIGR00765">
    <property type="entry name" value="yihY_not_rbn"/>
    <property type="match status" value="1"/>
</dbReference>
<feature type="transmembrane region" description="Helical" evidence="6">
    <location>
        <begin position="241"/>
        <end position="267"/>
    </location>
</feature>
<evidence type="ECO:0000256" key="1">
    <source>
        <dbReference type="ARBA" id="ARBA00004651"/>
    </source>
</evidence>
<evidence type="ECO:0000256" key="5">
    <source>
        <dbReference type="ARBA" id="ARBA00023136"/>
    </source>
</evidence>
<dbReference type="InterPro" id="IPR017039">
    <property type="entry name" value="Virul_fac_BrkB"/>
</dbReference>